<dbReference type="AlphaFoldDB" id="A0A329U725"/>
<gene>
    <name evidence="1" type="ORF">C4N24_08675</name>
</gene>
<dbReference type="RefSeq" id="WP_112091081.1">
    <property type="nucleotide sequence ID" value="NZ_PRLD01000007.1"/>
</dbReference>
<dbReference type="Proteomes" id="UP000251281">
    <property type="component" value="Unassembled WGS sequence"/>
</dbReference>
<evidence type="ECO:0000313" key="2">
    <source>
        <dbReference type="Proteomes" id="UP000251281"/>
    </source>
</evidence>
<dbReference type="InterPro" id="IPR025935">
    <property type="entry name" value="AbiH"/>
</dbReference>
<name>A0A329U725_9FIRM</name>
<organism evidence="1 2">
    <name type="scientific">Faecalibacterium prausnitzii</name>
    <dbReference type="NCBI Taxonomy" id="853"/>
    <lineage>
        <taxon>Bacteria</taxon>
        <taxon>Bacillati</taxon>
        <taxon>Bacillota</taxon>
        <taxon>Clostridia</taxon>
        <taxon>Eubacteriales</taxon>
        <taxon>Oscillospiraceae</taxon>
        <taxon>Faecalibacterium</taxon>
    </lineage>
</organism>
<dbReference type="EMBL" id="PRLD01000007">
    <property type="protein sequence ID" value="RAW57279.1"/>
    <property type="molecule type" value="Genomic_DNA"/>
</dbReference>
<dbReference type="Pfam" id="PF14253">
    <property type="entry name" value="AbiH"/>
    <property type="match status" value="1"/>
</dbReference>
<sequence>MKKLYIIGNGFDIAHGLDTAYWDFRSFLFDNYPQFLENFEYWYNVGRVDFSSPRLSANARQQWEERTKVKLWYELENVMGCPNIYEMMDRSESVLNDMDLDSGLVGIESTMNSYWQEQYGYINKFEQYVKEWIETIDTTDIEPKRMALVESTDYFLNFNYTDTLETVYKIEDVLHIHGGVSSVSDIDPIMGHCNYQDIEEHRRLAGEADEVLNEGEASIHRAIANYLRSIYKDTNSIISLSESFWEKLSDIDAVVVVGWAAGKADWPYLRKIQKSIKDDTKWHVYYYDNKALAALSKAMQEEGIEGKYEVTYMQTREFWD</sequence>
<accession>A0A329U725</accession>
<evidence type="ECO:0008006" key="3">
    <source>
        <dbReference type="Google" id="ProtNLM"/>
    </source>
</evidence>
<proteinExistence type="predicted"/>
<evidence type="ECO:0000313" key="1">
    <source>
        <dbReference type="EMBL" id="RAW57279.1"/>
    </source>
</evidence>
<protein>
    <recommendedName>
        <fullName evidence="3">Bacteriophage abortive infection AbiH</fullName>
    </recommendedName>
</protein>
<reference evidence="1 2" key="1">
    <citation type="submission" date="2018-02" db="EMBL/GenBank/DDBJ databases">
        <title>Complete genome sequencing of Faecalibacterium prausnitzii strains isolated from the human gut.</title>
        <authorList>
            <person name="Fitzgerald B.C."/>
            <person name="Shkoporov A.N."/>
            <person name="Ross P.R."/>
            <person name="Hill C."/>
        </authorList>
    </citation>
    <scope>NUCLEOTIDE SEQUENCE [LARGE SCALE GENOMIC DNA]</scope>
    <source>
        <strain evidence="1 2">APC923/51-1</strain>
    </source>
</reference>
<comment type="caution">
    <text evidence="1">The sequence shown here is derived from an EMBL/GenBank/DDBJ whole genome shotgun (WGS) entry which is preliminary data.</text>
</comment>